<sequence length="207" mass="22224">MNRYPVASCAFEIHPSGSSIQLLPSGDFKAIDGRPTDVASGYWRLTADVAARVISKVASRITDVVIDYEHQTLNGPSNGLPAPAAGWIKGASLVWQDGRGLFAENVQWTDKAAAMIKAREYRYISPVFSYDHRTGEVLDIHHAALTNFPALDGMDSLTSLAAARFNSASKFEGHVRAIVDGRLDSAAVSACRALGVSLDDYLKTLGG</sequence>
<name>A0A5E5QV67_PSEAI</name>
<proteinExistence type="predicted"/>
<accession>A0A5E5QV67</accession>
<protein>
    <submittedName>
        <fullName evidence="1">Mu-like prophage I protein</fullName>
    </submittedName>
</protein>
<dbReference type="EMBL" id="LR700248">
    <property type="protein sequence ID" value="VVH79014.1"/>
    <property type="molecule type" value="Genomic_DNA"/>
</dbReference>
<dbReference type="AlphaFoldDB" id="A0A5E5QV67"/>
<dbReference type="RefSeq" id="WP_052164107.1">
    <property type="nucleotide sequence ID" value="NZ_JAHWGF010000024.1"/>
</dbReference>
<dbReference type="Pfam" id="PF10123">
    <property type="entry name" value="Mu-like_Pro"/>
    <property type="match status" value="1"/>
</dbReference>
<gene>
    <name evidence="1" type="ORF">TUEID40_00161</name>
</gene>
<organism evidence="1">
    <name type="scientific">Pseudomonas aeruginosa</name>
    <dbReference type="NCBI Taxonomy" id="287"/>
    <lineage>
        <taxon>Bacteria</taxon>
        <taxon>Pseudomonadati</taxon>
        <taxon>Pseudomonadota</taxon>
        <taxon>Gammaproteobacteria</taxon>
        <taxon>Pseudomonadales</taxon>
        <taxon>Pseudomonadaceae</taxon>
        <taxon>Pseudomonas</taxon>
    </lineage>
</organism>
<dbReference type="InterPro" id="IPR012106">
    <property type="entry name" value="Phage_Mu_Gp1"/>
</dbReference>
<reference evidence="1" key="1">
    <citation type="submission" date="2019-09" db="EMBL/GenBank/DDBJ databases">
        <authorList>
            <person name="Gross C."/>
            <person name="Bohn E."/>
        </authorList>
    </citation>
    <scope>NUCLEOTIDE SEQUENCE</scope>
    <source>
        <strain evidence="1">ID40</strain>
    </source>
</reference>
<evidence type="ECO:0000313" key="1">
    <source>
        <dbReference type="EMBL" id="VVH79014.1"/>
    </source>
</evidence>